<dbReference type="InterPro" id="IPR035906">
    <property type="entry name" value="MetI-like_sf"/>
</dbReference>
<organism evidence="9 10">
    <name type="scientific">Gottschalkia acidurici (strain ATCC 7906 / DSM 604 / BCRC 14475 / CIP 104303 / KCTC 5404 / NCIMB 10678 / 9a)</name>
    <name type="common">Clostridium acidurici</name>
    <dbReference type="NCBI Taxonomy" id="1128398"/>
    <lineage>
        <taxon>Bacteria</taxon>
        <taxon>Bacillati</taxon>
        <taxon>Bacillota</taxon>
        <taxon>Tissierellia</taxon>
        <taxon>Tissierellales</taxon>
        <taxon>Gottschalkiaceae</taxon>
        <taxon>Gottschalkia</taxon>
    </lineage>
</organism>
<dbReference type="GO" id="GO:0005886">
    <property type="term" value="C:plasma membrane"/>
    <property type="evidence" value="ECO:0007669"/>
    <property type="project" value="UniProtKB-SubCell"/>
</dbReference>
<dbReference type="PANTHER" id="PTHR30151">
    <property type="entry name" value="ALKANE SULFONATE ABC TRANSPORTER-RELATED, MEMBRANE SUBUNIT"/>
    <property type="match status" value="1"/>
</dbReference>
<name>K0AWV6_GOTA9</name>
<dbReference type="PANTHER" id="PTHR30151:SF19">
    <property type="entry name" value="ABC TRANSPORTER PERMEASE"/>
    <property type="match status" value="1"/>
</dbReference>
<dbReference type="CDD" id="cd06261">
    <property type="entry name" value="TM_PBP2"/>
    <property type="match status" value="1"/>
</dbReference>
<gene>
    <name evidence="9" type="ordered locus">Curi_c06460</name>
</gene>
<proteinExistence type="inferred from homology"/>
<dbReference type="Gene3D" id="1.10.3720.10">
    <property type="entry name" value="MetI-like"/>
    <property type="match status" value="1"/>
</dbReference>
<dbReference type="HOGENOM" id="CLU_046113_2_2_9"/>
<feature type="transmembrane region" description="Helical" evidence="7">
    <location>
        <begin position="238"/>
        <end position="259"/>
    </location>
</feature>
<dbReference type="RefSeq" id="WP_014966856.1">
    <property type="nucleotide sequence ID" value="NC_018664.1"/>
</dbReference>
<protein>
    <submittedName>
        <fullName evidence="9">ABC transporter permease protein</fullName>
    </submittedName>
</protein>
<feature type="transmembrane region" description="Helical" evidence="7">
    <location>
        <begin position="59"/>
        <end position="77"/>
    </location>
</feature>
<evidence type="ECO:0000256" key="5">
    <source>
        <dbReference type="ARBA" id="ARBA00022989"/>
    </source>
</evidence>
<evidence type="ECO:0000256" key="3">
    <source>
        <dbReference type="ARBA" id="ARBA00022475"/>
    </source>
</evidence>
<dbReference type="SUPFAM" id="SSF161098">
    <property type="entry name" value="MetI-like"/>
    <property type="match status" value="1"/>
</dbReference>
<evidence type="ECO:0000259" key="8">
    <source>
        <dbReference type="PROSITE" id="PS50928"/>
    </source>
</evidence>
<dbReference type="EMBL" id="CP003326">
    <property type="protein sequence ID" value="AFS77719.1"/>
    <property type="molecule type" value="Genomic_DNA"/>
</dbReference>
<keyword evidence="5 7" id="KW-1133">Transmembrane helix</keyword>
<feature type="transmembrane region" description="Helical" evidence="7">
    <location>
        <begin position="205"/>
        <end position="226"/>
    </location>
</feature>
<keyword evidence="3" id="KW-1003">Cell membrane</keyword>
<evidence type="ECO:0000256" key="6">
    <source>
        <dbReference type="ARBA" id="ARBA00023136"/>
    </source>
</evidence>
<feature type="transmembrane region" description="Helical" evidence="7">
    <location>
        <begin position="124"/>
        <end position="152"/>
    </location>
</feature>
<dbReference type="Proteomes" id="UP000006094">
    <property type="component" value="Chromosome"/>
</dbReference>
<evidence type="ECO:0000256" key="2">
    <source>
        <dbReference type="ARBA" id="ARBA00022448"/>
    </source>
</evidence>
<dbReference type="PATRIC" id="fig|1128398.3.peg.684"/>
<dbReference type="Pfam" id="PF00528">
    <property type="entry name" value="BPD_transp_1"/>
    <property type="match status" value="1"/>
</dbReference>
<keyword evidence="2 7" id="KW-0813">Transport</keyword>
<evidence type="ECO:0000313" key="10">
    <source>
        <dbReference type="Proteomes" id="UP000006094"/>
    </source>
</evidence>
<dbReference type="InterPro" id="IPR000515">
    <property type="entry name" value="MetI-like"/>
</dbReference>
<keyword evidence="10" id="KW-1185">Reference proteome</keyword>
<keyword evidence="6 7" id="KW-0472">Membrane</keyword>
<dbReference type="KEGG" id="cad:Curi_c06460"/>
<comment type="subcellular location">
    <subcellularLocation>
        <location evidence="1 7">Cell membrane</location>
        <topology evidence="1 7">Multi-pass membrane protein</topology>
    </subcellularLocation>
</comment>
<dbReference type="eggNOG" id="COG0600">
    <property type="taxonomic scope" value="Bacteria"/>
</dbReference>
<accession>K0AWV6</accession>
<comment type="similarity">
    <text evidence="7">Belongs to the binding-protein-dependent transport system permease family.</text>
</comment>
<dbReference type="GO" id="GO:0055085">
    <property type="term" value="P:transmembrane transport"/>
    <property type="evidence" value="ECO:0007669"/>
    <property type="project" value="InterPro"/>
</dbReference>
<evidence type="ECO:0000256" key="4">
    <source>
        <dbReference type="ARBA" id="ARBA00022692"/>
    </source>
</evidence>
<evidence type="ECO:0000313" key="9">
    <source>
        <dbReference type="EMBL" id="AFS77719.1"/>
    </source>
</evidence>
<feature type="transmembrane region" description="Helical" evidence="7">
    <location>
        <begin position="21"/>
        <end position="39"/>
    </location>
</feature>
<sequence length="268" mass="29967">MSNKEISKEQQKFLKNYKTRKRAIFLTQILILVVFLALWELAARLKWVDTFLTSSPYEIYKLFISFLSDGTLFKHIGISVMETVIGFLIGTILGIIIAIILWWSDFLAIVLDPYLVILNSLPKTALAPIIIIWVGAGYAGIIVTAVTLSIVITIMNIYTSFKEVDENSIKMLETFGATKFQILRKLVLPASVPSIISTIKVNIGLAWVGVIVGEFLVSRAGIGYLIVYGGQVFKLDLVMMSVIILAVLAAIMYKGIAIVEKKFIKWRQ</sequence>
<reference evidence="9 10" key="1">
    <citation type="journal article" date="2012" name="PLoS ONE">
        <title>The purine-utilizing bacterium Clostridium acidurici 9a: a genome-guided metabolic reconsideration.</title>
        <authorList>
            <person name="Hartwich K."/>
            <person name="Poehlein A."/>
            <person name="Daniel R."/>
        </authorList>
    </citation>
    <scope>NUCLEOTIDE SEQUENCE [LARGE SCALE GENOMIC DNA]</scope>
    <source>
        <strain evidence="10">ATCC 7906 / DSM 604 / BCRC 14475 / CIP 104303 / KCTC 5404 / NCIMB 10678 / 9a</strain>
    </source>
</reference>
<dbReference type="PROSITE" id="PS50928">
    <property type="entry name" value="ABC_TM1"/>
    <property type="match status" value="1"/>
</dbReference>
<dbReference type="AlphaFoldDB" id="K0AWV6"/>
<keyword evidence="4 7" id="KW-0812">Transmembrane</keyword>
<feature type="domain" description="ABC transmembrane type-1" evidence="8">
    <location>
        <begin position="72"/>
        <end position="256"/>
    </location>
</feature>
<evidence type="ECO:0000256" key="1">
    <source>
        <dbReference type="ARBA" id="ARBA00004651"/>
    </source>
</evidence>
<feature type="transmembrane region" description="Helical" evidence="7">
    <location>
        <begin position="84"/>
        <end position="104"/>
    </location>
</feature>
<dbReference type="STRING" id="1128398.Curi_c06460"/>
<evidence type="ECO:0000256" key="7">
    <source>
        <dbReference type="RuleBase" id="RU363032"/>
    </source>
</evidence>